<comment type="caution">
    <text evidence="1">The sequence shown here is derived from an EMBL/GenBank/DDBJ whole genome shotgun (WGS) entry which is preliminary data.</text>
</comment>
<proteinExistence type="predicted"/>
<organism evidence="1 2">
    <name type="scientific">Mycena pura</name>
    <dbReference type="NCBI Taxonomy" id="153505"/>
    <lineage>
        <taxon>Eukaryota</taxon>
        <taxon>Fungi</taxon>
        <taxon>Dikarya</taxon>
        <taxon>Basidiomycota</taxon>
        <taxon>Agaricomycotina</taxon>
        <taxon>Agaricomycetes</taxon>
        <taxon>Agaricomycetidae</taxon>
        <taxon>Agaricales</taxon>
        <taxon>Marasmiineae</taxon>
        <taxon>Mycenaceae</taxon>
        <taxon>Mycena</taxon>
    </lineage>
</organism>
<protein>
    <submittedName>
        <fullName evidence="1">Uncharacterized protein</fullName>
    </submittedName>
</protein>
<evidence type="ECO:0000313" key="2">
    <source>
        <dbReference type="Proteomes" id="UP001219525"/>
    </source>
</evidence>
<accession>A0AAD6VFE1</accession>
<dbReference type="EMBL" id="JARJCW010000034">
    <property type="protein sequence ID" value="KAJ7208197.1"/>
    <property type="molecule type" value="Genomic_DNA"/>
</dbReference>
<evidence type="ECO:0000313" key="1">
    <source>
        <dbReference type="EMBL" id="KAJ7208197.1"/>
    </source>
</evidence>
<keyword evidence="2" id="KW-1185">Reference proteome</keyword>
<reference evidence="1" key="1">
    <citation type="submission" date="2023-03" db="EMBL/GenBank/DDBJ databases">
        <title>Massive genome expansion in bonnet fungi (Mycena s.s.) driven by repeated elements and novel gene families across ecological guilds.</title>
        <authorList>
            <consortium name="Lawrence Berkeley National Laboratory"/>
            <person name="Harder C.B."/>
            <person name="Miyauchi S."/>
            <person name="Viragh M."/>
            <person name="Kuo A."/>
            <person name="Thoen E."/>
            <person name="Andreopoulos B."/>
            <person name="Lu D."/>
            <person name="Skrede I."/>
            <person name="Drula E."/>
            <person name="Henrissat B."/>
            <person name="Morin E."/>
            <person name="Kohler A."/>
            <person name="Barry K."/>
            <person name="LaButti K."/>
            <person name="Morin E."/>
            <person name="Salamov A."/>
            <person name="Lipzen A."/>
            <person name="Mereny Z."/>
            <person name="Hegedus B."/>
            <person name="Baldrian P."/>
            <person name="Stursova M."/>
            <person name="Weitz H."/>
            <person name="Taylor A."/>
            <person name="Grigoriev I.V."/>
            <person name="Nagy L.G."/>
            <person name="Martin F."/>
            <person name="Kauserud H."/>
        </authorList>
    </citation>
    <scope>NUCLEOTIDE SEQUENCE</scope>
    <source>
        <strain evidence="1">9144</strain>
    </source>
</reference>
<dbReference type="AlphaFoldDB" id="A0AAD6VFE1"/>
<name>A0AAD6VFE1_9AGAR</name>
<dbReference type="Proteomes" id="UP001219525">
    <property type="component" value="Unassembled WGS sequence"/>
</dbReference>
<gene>
    <name evidence="1" type="ORF">GGX14DRAFT_395860</name>
</gene>
<sequence>MPLLLPVVHVMQDPPHAAASPAACCIPQEPQVPQLAVRHTLPAHAPLCPPHTSAARTLPVAHWCRSPAFRCAPHPLHALLCPPQTACTDSVAQARLAAHLIVWEPPSRYVLALAISREYSPPPQSPANSPQCPEGVPTAVAAGAGVCSFISSVSVCFTSGRAIMI</sequence>